<dbReference type="InterPro" id="IPR032675">
    <property type="entry name" value="LRR_dom_sf"/>
</dbReference>
<evidence type="ECO:0000313" key="1">
    <source>
        <dbReference type="EMBL" id="EJK77257.1"/>
    </source>
</evidence>
<dbReference type="SUPFAM" id="SSF52047">
    <property type="entry name" value="RNI-like"/>
    <property type="match status" value="1"/>
</dbReference>
<dbReference type="AlphaFoldDB" id="K0TR65"/>
<accession>K0TR65</accession>
<comment type="caution">
    <text evidence="1">The sequence shown here is derived from an EMBL/GenBank/DDBJ whole genome shotgun (WGS) entry which is preliminary data.</text>
</comment>
<evidence type="ECO:0000313" key="2">
    <source>
        <dbReference type="Proteomes" id="UP000266841"/>
    </source>
</evidence>
<dbReference type="EMBL" id="AGNL01001105">
    <property type="protein sequence ID" value="EJK77257.1"/>
    <property type="molecule type" value="Genomic_DNA"/>
</dbReference>
<name>K0TR65_THAOC</name>
<reference evidence="1 2" key="1">
    <citation type="journal article" date="2012" name="Genome Biol.">
        <title>Genome and low-iron response of an oceanic diatom adapted to chronic iron limitation.</title>
        <authorList>
            <person name="Lommer M."/>
            <person name="Specht M."/>
            <person name="Roy A.S."/>
            <person name="Kraemer L."/>
            <person name="Andreson R."/>
            <person name="Gutowska M.A."/>
            <person name="Wolf J."/>
            <person name="Bergner S.V."/>
            <person name="Schilhabel M.B."/>
            <person name="Klostermeier U.C."/>
            <person name="Beiko R.G."/>
            <person name="Rosenstiel P."/>
            <person name="Hippler M."/>
            <person name="Laroche J."/>
        </authorList>
    </citation>
    <scope>NUCLEOTIDE SEQUENCE [LARGE SCALE GENOMIC DNA]</scope>
    <source>
        <strain evidence="1 2">CCMP1005</strain>
    </source>
</reference>
<protein>
    <recommendedName>
        <fullName evidence="3">F-box domain-containing protein</fullName>
    </recommendedName>
</protein>
<proteinExistence type="predicted"/>
<evidence type="ECO:0008006" key="3">
    <source>
        <dbReference type="Google" id="ProtNLM"/>
    </source>
</evidence>
<dbReference type="Proteomes" id="UP000266841">
    <property type="component" value="Unassembled WGS sequence"/>
</dbReference>
<organism evidence="1 2">
    <name type="scientific">Thalassiosira oceanica</name>
    <name type="common">Marine diatom</name>
    <dbReference type="NCBI Taxonomy" id="159749"/>
    <lineage>
        <taxon>Eukaryota</taxon>
        <taxon>Sar</taxon>
        <taxon>Stramenopiles</taxon>
        <taxon>Ochrophyta</taxon>
        <taxon>Bacillariophyta</taxon>
        <taxon>Coscinodiscophyceae</taxon>
        <taxon>Thalassiosirophycidae</taxon>
        <taxon>Thalassiosirales</taxon>
        <taxon>Thalassiosiraceae</taxon>
        <taxon>Thalassiosira</taxon>
    </lineage>
</organism>
<dbReference type="Gene3D" id="3.80.10.10">
    <property type="entry name" value="Ribonuclease Inhibitor"/>
    <property type="match status" value="1"/>
</dbReference>
<gene>
    <name evidence="1" type="ORF">THAOC_00921</name>
</gene>
<sequence>MTSSEKIKKSRTHQSLLDSVGVDELARALSFLGWKEVMRSRACRKFKQAAALAFRGEGGVICEIKTHRDYQSLHMLARTFPELSTLHIQGSWILSDMLHFPDGDDPVALQDPEVTGGTTPLDFNVLSAFSNLQHLWLCEITANGRYPRLLSMLTGLKSLLLMHTNNLKLELSEIRRNCPLLEELMIHHDPDNLCVTGEIGILSEMQNLESLVICGCPRVTGDAMQLAGSSLVYLSLLQTGVTLNFNFDSIGRGDFSELTSLRVPGCLTVTNAEEAISAVATVCRLEKRGIQLEGRSISLSQDSADRYPTYRHYCTPPDDIEVVRADEYLRYVTDLALLEETIGPFKGFYNRPTEEEYQLAVENAIAKNIAEHEKKMKEKRHQSSK</sequence>
<keyword evidence="2" id="KW-1185">Reference proteome</keyword>